<comment type="caution">
    <text evidence="5">The sequence shown here is derived from an EMBL/GenBank/DDBJ whole genome shotgun (WGS) entry which is preliminary data.</text>
</comment>
<dbReference type="Pfam" id="PF25876">
    <property type="entry name" value="HH_MFP_RND"/>
    <property type="match status" value="1"/>
</dbReference>
<evidence type="ECO:0000259" key="3">
    <source>
        <dbReference type="Pfam" id="PF25876"/>
    </source>
</evidence>
<evidence type="ECO:0000256" key="2">
    <source>
        <dbReference type="SAM" id="Phobius"/>
    </source>
</evidence>
<feature type="domain" description="Multidrug resistance protein MdtA-like alpha-helical hairpin" evidence="3">
    <location>
        <begin position="125"/>
        <end position="171"/>
    </location>
</feature>
<dbReference type="InterPro" id="IPR006143">
    <property type="entry name" value="RND_pump_MFP"/>
</dbReference>
<comment type="similarity">
    <text evidence="1">Belongs to the membrane fusion protein (MFP) (TC 8.A.1) family.</text>
</comment>
<evidence type="ECO:0000313" key="5">
    <source>
        <dbReference type="EMBL" id="RZD14639.1"/>
    </source>
</evidence>
<dbReference type="Gene3D" id="1.10.287.470">
    <property type="entry name" value="Helix hairpin bin"/>
    <property type="match status" value="1"/>
</dbReference>
<evidence type="ECO:0000256" key="1">
    <source>
        <dbReference type="ARBA" id="ARBA00009477"/>
    </source>
</evidence>
<dbReference type="Gene3D" id="2.40.420.20">
    <property type="match status" value="1"/>
</dbReference>
<reference evidence="5 6" key="1">
    <citation type="submission" date="2019-01" db="EMBL/GenBank/DDBJ databases">
        <title>Insights into ecological role of a new deltaproteobacterial order Candidatus Sinidesulfobacterales (Sva0485) by metagenomics and metatranscriptomics.</title>
        <authorList>
            <person name="Tan S."/>
            <person name="Liu J."/>
            <person name="Fang Y."/>
            <person name="Hedlund B.P."/>
            <person name="Lian Z.H."/>
            <person name="Huang L.Y."/>
            <person name="Li J.T."/>
            <person name="Huang L.N."/>
            <person name="Li W.J."/>
            <person name="Jiang H.C."/>
            <person name="Dong H.L."/>
            <person name="Shu W.S."/>
        </authorList>
    </citation>
    <scope>NUCLEOTIDE SEQUENCE [LARGE SCALE GENOMIC DNA]</scope>
    <source>
        <strain evidence="5">AP3</strain>
    </source>
</reference>
<feature type="domain" description="Multidrug resistance protein MdtA-like barrel-sandwich hybrid" evidence="4">
    <location>
        <begin position="86"/>
        <end position="206"/>
    </location>
</feature>
<dbReference type="Gene3D" id="2.40.50.100">
    <property type="match status" value="1"/>
</dbReference>
<dbReference type="Pfam" id="PF25917">
    <property type="entry name" value="BSH_RND"/>
    <property type="match status" value="1"/>
</dbReference>
<dbReference type="Proteomes" id="UP000320813">
    <property type="component" value="Unassembled WGS sequence"/>
</dbReference>
<dbReference type="GO" id="GO:0015562">
    <property type="term" value="F:efflux transmembrane transporter activity"/>
    <property type="evidence" value="ECO:0007669"/>
    <property type="project" value="TreeGrafter"/>
</dbReference>
<name>A0A519BBI3_9DELT</name>
<dbReference type="GO" id="GO:1990281">
    <property type="term" value="C:efflux pump complex"/>
    <property type="evidence" value="ECO:0007669"/>
    <property type="project" value="TreeGrafter"/>
</dbReference>
<evidence type="ECO:0000313" key="6">
    <source>
        <dbReference type="Proteomes" id="UP000320813"/>
    </source>
</evidence>
<gene>
    <name evidence="5" type="ORF">EVJ47_05590</name>
</gene>
<dbReference type="SUPFAM" id="SSF111369">
    <property type="entry name" value="HlyD-like secretion proteins"/>
    <property type="match status" value="1"/>
</dbReference>
<dbReference type="EMBL" id="SGBD01000002">
    <property type="protein sequence ID" value="RZD14639.1"/>
    <property type="molecule type" value="Genomic_DNA"/>
</dbReference>
<dbReference type="InterPro" id="IPR058624">
    <property type="entry name" value="MdtA-like_HH"/>
</dbReference>
<feature type="transmembrane region" description="Helical" evidence="2">
    <location>
        <begin position="25"/>
        <end position="43"/>
    </location>
</feature>
<accession>A0A519BBI3</accession>
<dbReference type="PANTHER" id="PTHR30469:SF15">
    <property type="entry name" value="HLYD FAMILY OF SECRETION PROTEINS"/>
    <property type="match status" value="1"/>
</dbReference>
<dbReference type="InterPro" id="IPR058625">
    <property type="entry name" value="MdtA-like_BSH"/>
</dbReference>
<protein>
    <submittedName>
        <fullName evidence="5">Efflux RND transporter periplasmic adaptor subunit</fullName>
    </submittedName>
</protein>
<evidence type="ECO:0000259" key="4">
    <source>
        <dbReference type="Pfam" id="PF25917"/>
    </source>
</evidence>
<organism evidence="5 6">
    <name type="scientific">Candidatus Acidulodesulfobacterium ferriphilum</name>
    <dbReference type="NCBI Taxonomy" id="2597223"/>
    <lineage>
        <taxon>Bacteria</taxon>
        <taxon>Deltaproteobacteria</taxon>
        <taxon>Candidatus Acidulodesulfobacterales</taxon>
        <taxon>Candidatus Acidulodesulfobacterium</taxon>
    </lineage>
</organism>
<sequence>MTIKIKNSEGFFNLNFIALKKRFRLVFYLLILLSIPLLISGCAKKPSFIQKMPQRVNVHAVKTSYKIIGKYLKSPGNVVSLNNTVISAHIMGYVVYENIHLGQSVERGQLLLKLSAPEIRSKYYAAKAGFLNAQKTYGRMKRLYKENSVSRQAYDNAFMQYKVAKADLNAALSYLNYKNIYSPINGVITQKKVFLGDLASPGQILLMIQAVNRLEFKTDVDVKYYRIIKANERVKLDINSVNKTASGTVISVVKSANPYSHSVTVRIKINRPEKHDMLPGMYGVARFKIGKRKAMIIPKAAVLKRLGIWGVYIANNEGEVMFQPIKKGPIYKKNYIIALNGLSPDLTVITSGLSKISAFGYVNPEYSTHR</sequence>
<keyword evidence="2" id="KW-0812">Transmembrane</keyword>
<dbReference type="PANTHER" id="PTHR30469">
    <property type="entry name" value="MULTIDRUG RESISTANCE PROTEIN MDTA"/>
    <property type="match status" value="1"/>
</dbReference>
<dbReference type="AlphaFoldDB" id="A0A519BBI3"/>
<proteinExistence type="inferred from homology"/>
<dbReference type="Gene3D" id="2.40.30.170">
    <property type="match status" value="1"/>
</dbReference>
<keyword evidence="2" id="KW-1133">Transmembrane helix</keyword>
<keyword evidence="2" id="KW-0472">Membrane</keyword>
<dbReference type="NCBIfam" id="TIGR01730">
    <property type="entry name" value="RND_mfp"/>
    <property type="match status" value="1"/>
</dbReference>